<evidence type="ECO:0008006" key="3">
    <source>
        <dbReference type="Google" id="ProtNLM"/>
    </source>
</evidence>
<proteinExistence type="predicted"/>
<dbReference type="KEGG" id="rmm:ROSMUCSMR3_01683"/>
<evidence type="ECO:0000313" key="2">
    <source>
        <dbReference type="Proteomes" id="UP000192273"/>
    </source>
</evidence>
<sequence>MKQLFVPALLSISLLSACGGRTPDPVAEVQPGDSALTCAQLRSDITANTRAIEGLVKEQETKTAQNIVAGTAGAFLLVPWFFMDMKGAAGDEARAYQRRNEALVSRYNGMDCKPEMKLAKPAAQKPAAQTE</sequence>
<keyword evidence="2" id="KW-1185">Reference proteome</keyword>
<gene>
    <name evidence="1" type="ORF">ROSMUCSMR3_01683</name>
</gene>
<dbReference type="RefSeq" id="WP_232279205.1">
    <property type="nucleotide sequence ID" value="NZ_CP020474.1"/>
</dbReference>
<dbReference type="PROSITE" id="PS51257">
    <property type="entry name" value="PROKAR_LIPOPROTEIN"/>
    <property type="match status" value="1"/>
</dbReference>
<accession>A0A1V0RMZ7</accession>
<reference evidence="1 2" key="1">
    <citation type="submission" date="2017-03" db="EMBL/GenBank/DDBJ databases">
        <title>Genome Sequence of Roseovarius mucosus strain SMR3 Isolated from a culture of the Diatom Skeletonema marinoi.</title>
        <authorList>
            <person name="Topel M."/>
            <person name="Pinder M."/>
            <person name="Johansson O.N."/>
            <person name="Kourtchenko O."/>
            <person name="Godhe A."/>
            <person name="Clarke A.K."/>
        </authorList>
    </citation>
    <scope>NUCLEOTIDE SEQUENCE [LARGE SCALE GENOMIC DNA]</scope>
    <source>
        <strain evidence="1 2">SMR3</strain>
    </source>
</reference>
<evidence type="ECO:0000313" key="1">
    <source>
        <dbReference type="EMBL" id="ARE83160.1"/>
    </source>
</evidence>
<dbReference type="AlphaFoldDB" id="A0A1V0RMZ7"/>
<dbReference type="Proteomes" id="UP000192273">
    <property type="component" value="Chromosome"/>
</dbReference>
<protein>
    <recommendedName>
        <fullName evidence="3">Lipoprotein</fullName>
    </recommendedName>
</protein>
<name>A0A1V0RMZ7_9RHOB</name>
<dbReference type="EMBL" id="CP020474">
    <property type="protein sequence ID" value="ARE83160.1"/>
    <property type="molecule type" value="Genomic_DNA"/>
</dbReference>
<organism evidence="1 2">
    <name type="scientific">Roseovarius mucosus</name>
    <dbReference type="NCBI Taxonomy" id="215743"/>
    <lineage>
        <taxon>Bacteria</taxon>
        <taxon>Pseudomonadati</taxon>
        <taxon>Pseudomonadota</taxon>
        <taxon>Alphaproteobacteria</taxon>
        <taxon>Rhodobacterales</taxon>
        <taxon>Roseobacteraceae</taxon>
        <taxon>Roseovarius</taxon>
    </lineage>
</organism>